<organism evidence="1 2">
    <name type="scientific">Pythium oligandrum</name>
    <name type="common">Mycoparasitic fungus</name>
    <dbReference type="NCBI Taxonomy" id="41045"/>
    <lineage>
        <taxon>Eukaryota</taxon>
        <taxon>Sar</taxon>
        <taxon>Stramenopiles</taxon>
        <taxon>Oomycota</taxon>
        <taxon>Peronosporomycetes</taxon>
        <taxon>Pythiales</taxon>
        <taxon>Pythiaceae</taxon>
        <taxon>Pythium</taxon>
    </lineage>
</organism>
<reference evidence="1" key="1">
    <citation type="submission" date="2019-03" db="EMBL/GenBank/DDBJ databases">
        <title>Long read genome sequence of the mycoparasitic Pythium oligandrum ATCC 38472 isolated from sugarbeet rhizosphere.</title>
        <authorList>
            <person name="Gaulin E."/>
        </authorList>
    </citation>
    <scope>NUCLEOTIDE SEQUENCE</scope>
    <source>
        <strain evidence="1">ATCC 38472_TT</strain>
    </source>
</reference>
<sequence>MNKFLKWLNDAGITTANFYFAFVTPVKSEPLFKLQTIQKGDGDETSRKGDSKNVKQYVIALDVFYDASMAQTMKDTNTTEANTTQ</sequence>
<protein>
    <submittedName>
        <fullName evidence="1">Uncharacterized protein</fullName>
    </submittedName>
</protein>
<dbReference type="AlphaFoldDB" id="A0A8K1CBN8"/>
<name>A0A8K1CBN8_PYTOL</name>
<keyword evidence="2" id="KW-1185">Reference proteome</keyword>
<comment type="caution">
    <text evidence="1">The sequence shown here is derived from an EMBL/GenBank/DDBJ whole genome shotgun (WGS) entry which is preliminary data.</text>
</comment>
<dbReference type="Proteomes" id="UP000794436">
    <property type="component" value="Unassembled WGS sequence"/>
</dbReference>
<evidence type="ECO:0000313" key="2">
    <source>
        <dbReference type="Proteomes" id="UP000794436"/>
    </source>
</evidence>
<proteinExistence type="predicted"/>
<dbReference type="EMBL" id="SPLM01000109">
    <property type="protein sequence ID" value="TMW59412.1"/>
    <property type="molecule type" value="Genomic_DNA"/>
</dbReference>
<gene>
    <name evidence="1" type="ORF">Poli38472_004481</name>
</gene>
<accession>A0A8K1CBN8</accession>
<evidence type="ECO:0000313" key="1">
    <source>
        <dbReference type="EMBL" id="TMW59412.1"/>
    </source>
</evidence>